<keyword evidence="1 4" id="KW-0349">Heme</keyword>
<accession>A0ABT4XKI5</accession>
<evidence type="ECO:0000256" key="1">
    <source>
        <dbReference type="ARBA" id="ARBA00022617"/>
    </source>
</evidence>
<sequence length="151" mass="16807">MKTIGAKKLLSFIQYPVFFIAVFGSGIASAEEVKIGFEEFRLHCSTCHGQDAKGNGPMAQFLKIKPADLTVLAKNNTGQYETKAGQYPFHRVFQIIDGRTQVSGHGVREMPIWGGRYQEEIGDKYGPYGGEAAVRGRILELVYYLQTIQVD</sequence>
<keyword evidence="2 4" id="KW-0479">Metal-binding</keyword>
<evidence type="ECO:0000256" key="2">
    <source>
        <dbReference type="ARBA" id="ARBA00022723"/>
    </source>
</evidence>
<dbReference type="PROSITE" id="PS51007">
    <property type="entry name" value="CYTC"/>
    <property type="match status" value="1"/>
</dbReference>
<dbReference type="InterPro" id="IPR036909">
    <property type="entry name" value="Cyt_c-like_dom_sf"/>
</dbReference>
<dbReference type="Gene3D" id="1.10.760.10">
    <property type="entry name" value="Cytochrome c-like domain"/>
    <property type="match status" value="1"/>
</dbReference>
<evidence type="ECO:0000313" key="7">
    <source>
        <dbReference type="Proteomes" id="UP001212042"/>
    </source>
</evidence>
<evidence type="ECO:0000259" key="5">
    <source>
        <dbReference type="PROSITE" id="PS51007"/>
    </source>
</evidence>
<dbReference type="Proteomes" id="UP001212042">
    <property type="component" value="Unassembled WGS sequence"/>
</dbReference>
<keyword evidence="3 4" id="KW-0408">Iron</keyword>
<evidence type="ECO:0000256" key="3">
    <source>
        <dbReference type="ARBA" id="ARBA00023004"/>
    </source>
</evidence>
<dbReference type="EMBL" id="JAQJZJ010000011">
    <property type="protein sequence ID" value="MDA7088734.1"/>
    <property type="molecule type" value="Genomic_DNA"/>
</dbReference>
<dbReference type="SUPFAM" id="SSF46626">
    <property type="entry name" value="Cytochrome c"/>
    <property type="match status" value="1"/>
</dbReference>
<name>A0ABT4XKI5_9PSED</name>
<evidence type="ECO:0000313" key="6">
    <source>
        <dbReference type="EMBL" id="MDA7088734.1"/>
    </source>
</evidence>
<protein>
    <submittedName>
        <fullName evidence="6">Cytochrome c</fullName>
    </submittedName>
</protein>
<comment type="caution">
    <text evidence="6">The sequence shown here is derived from an EMBL/GenBank/DDBJ whole genome shotgun (WGS) entry which is preliminary data.</text>
</comment>
<gene>
    <name evidence="6" type="ORF">PH586_20340</name>
</gene>
<feature type="domain" description="Cytochrome c" evidence="5">
    <location>
        <begin position="31"/>
        <end position="133"/>
    </location>
</feature>
<evidence type="ECO:0000256" key="4">
    <source>
        <dbReference type="PROSITE-ProRule" id="PRU00433"/>
    </source>
</evidence>
<dbReference type="RefSeq" id="WP_271349625.1">
    <property type="nucleotide sequence ID" value="NZ_JAQJZJ010000011.1"/>
</dbReference>
<keyword evidence="7" id="KW-1185">Reference proteome</keyword>
<reference evidence="6 7" key="1">
    <citation type="submission" date="2023-01" db="EMBL/GenBank/DDBJ databases">
        <title>Pseudomonas SA3-5T sp. nov., isolated from tidal flat sediment.</title>
        <authorList>
            <person name="Kim H.S."/>
            <person name="Kim J.-S."/>
            <person name="Suh M.K."/>
            <person name="Eom M.K."/>
            <person name="Lee J.-S."/>
        </authorList>
    </citation>
    <scope>NUCLEOTIDE SEQUENCE [LARGE SCALE GENOMIC DNA]</scope>
    <source>
        <strain evidence="6 7">SA3-5</strain>
    </source>
</reference>
<organism evidence="6 7">
    <name type="scientific">Pseudomonas aestuarii</name>
    <dbReference type="NCBI Taxonomy" id="3018340"/>
    <lineage>
        <taxon>Bacteria</taxon>
        <taxon>Pseudomonadati</taxon>
        <taxon>Pseudomonadota</taxon>
        <taxon>Gammaproteobacteria</taxon>
        <taxon>Pseudomonadales</taxon>
        <taxon>Pseudomonadaceae</taxon>
        <taxon>Pseudomonas</taxon>
    </lineage>
</organism>
<proteinExistence type="predicted"/>
<dbReference type="InterPro" id="IPR009056">
    <property type="entry name" value="Cyt_c-like_dom"/>
</dbReference>